<name>A0ABD7UA91_BACT4</name>
<organism evidence="1 2">
    <name type="scientific">Bacteroides thetaiotaomicron</name>
    <dbReference type="NCBI Taxonomy" id="818"/>
    <lineage>
        <taxon>Bacteria</taxon>
        <taxon>Pseudomonadati</taxon>
        <taxon>Bacteroidota</taxon>
        <taxon>Bacteroidia</taxon>
        <taxon>Bacteroidales</taxon>
        <taxon>Bacteroidaceae</taxon>
        <taxon>Bacteroides</taxon>
    </lineage>
</organism>
<dbReference type="AlphaFoldDB" id="A0ABD7UA91"/>
<reference evidence="1 2" key="1">
    <citation type="submission" date="2021-06" db="EMBL/GenBank/DDBJ databases">
        <title>Interrogation of the integrated mobile genetic elements in gut-associated Bacteroides with a consensus prediction approach.</title>
        <authorList>
            <person name="Campbell D.E."/>
            <person name="Leigh J.R."/>
            <person name="Kim T."/>
            <person name="England W."/>
            <person name="Whitaker R.J."/>
            <person name="Degnan P.H."/>
        </authorList>
    </citation>
    <scope>NUCLEOTIDE SEQUENCE [LARGE SCALE GENOMIC DNA]</scope>
    <source>
        <strain evidence="1 2">WAL8669</strain>
    </source>
</reference>
<proteinExistence type="predicted"/>
<dbReference type="RefSeq" id="WP_117980055.1">
    <property type="nucleotide sequence ID" value="NZ_CP083680.1"/>
</dbReference>
<dbReference type="EMBL" id="CP083680">
    <property type="protein sequence ID" value="UYU68865.1"/>
    <property type="molecule type" value="Genomic_DNA"/>
</dbReference>
<evidence type="ECO:0000313" key="1">
    <source>
        <dbReference type="EMBL" id="UYU68865.1"/>
    </source>
</evidence>
<evidence type="ECO:0000313" key="2">
    <source>
        <dbReference type="Proteomes" id="UP001156218"/>
    </source>
</evidence>
<gene>
    <name evidence="1" type="ORF">KQP68_11585</name>
</gene>
<sequence>MARMKNIVLIVAVLCCIGTTCLYLTQDNKQIRLLEVLNDLQYDYKQKQESQAFQLATLREDMNTRYANESETLKSNMLLLENGKNKINLSDVIKDKTLIVRLSQQNCQACIMAITPLLQKLSNERVIYLIDYTNKRYLEELKKTCNADYRLFKTESLVLSLDT</sequence>
<dbReference type="Proteomes" id="UP001156218">
    <property type="component" value="Chromosome"/>
</dbReference>
<protein>
    <submittedName>
        <fullName evidence="1">Uncharacterized protein</fullName>
    </submittedName>
</protein>
<accession>A0ABD7UA91</accession>